<evidence type="ECO:0000313" key="3">
    <source>
        <dbReference type="Proteomes" id="UP001139516"/>
    </source>
</evidence>
<dbReference type="Pfam" id="PF11154">
    <property type="entry name" value="DUF2934"/>
    <property type="match status" value="1"/>
</dbReference>
<comment type="caution">
    <text evidence="2">The sequence shown here is derived from an EMBL/GenBank/DDBJ whole genome shotgun (WGS) entry which is preliminary data.</text>
</comment>
<dbReference type="RefSeq" id="WP_248670063.1">
    <property type="nucleotide sequence ID" value="NZ_JALPRX010000166.1"/>
</dbReference>
<dbReference type="Proteomes" id="UP001139516">
    <property type="component" value="Unassembled WGS sequence"/>
</dbReference>
<dbReference type="EMBL" id="JALPRX010000166">
    <property type="protein sequence ID" value="MCK8788019.1"/>
    <property type="molecule type" value="Genomic_DNA"/>
</dbReference>
<sequence length="141" mass="14637">MQDEERVRARAYAIWEGEGRPEGDHRRHWEQASREIAAEDAALSAARPDEAGHDIPDTPADASPGDDIPADLTASPPPSPTPAARRKPRASAQADDATGEAAGKPAPKVRKPRAAPAAGKAGAAGGTETAAPTKPKGTRKR</sequence>
<dbReference type="InterPro" id="IPR021327">
    <property type="entry name" value="DUF2934"/>
</dbReference>
<feature type="compositionally biased region" description="Low complexity" evidence="1">
    <location>
        <begin position="114"/>
        <end position="135"/>
    </location>
</feature>
<feature type="compositionally biased region" description="Basic and acidic residues" evidence="1">
    <location>
        <begin position="47"/>
        <end position="56"/>
    </location>
</feature>
<reference evidence="2" key="1">
    <citation type="submission" date="2022-04" db="EMBL/GenBank/DDBJ databases">
        <title>Roseomonas acroporae sp. nov., isolated from coral Acropora digitifera.</title>
        <authorList>
            <person name="Sun H."/>
        </authorList>
    </citation>
    <scope>NUCLEOTIDE SEQUENCE</scope>
    <source>
        <strain evidence="2">NAR14</strain>
    </source>
</reference>
<gene>
    <name evidence="2" type="ORF">M0638_27050</name>
</gene>
<feature type="region of interest" description="Disordered" evidence="1">
    <location>
        <begin position="16"/>
        <end position="141"/>
    </location>
</feature>
<keyword evidence="3" id="KW-1185">Reference proteome</keyword>
<accession>A0A9X1YCQ8</accession>
<protein>
    <submittedName>
        <fullName evidence="2">DUF2934 domain-containing protein</fullName>
    </submittedName>
</protein>
<organism evidence="2 3">
    <name type="scientific">Roseomonas acroporae</name>
    <dbReference type="NCBI Taxonomy" id="2937791"/>
    <lineage>
        <taxon>Bacteria</taxon>
        <taxon>Pseudomonadati</taxon>
        <taxon>Pseudomonadota</taxon>
        <taxon>Alphaproteobacteria</taxon>
        <taxon>Acetobacterales</taxon>
        <taxon>Roseomonadaceae</taxon>
        <taxon>Roseomonas</taxon>
    </lineage>
</organism>
<dbReference type="AlphaFoldDB" id="A0A9X1YCQ8"/>
<evidence type="ECO:0000256" key="1">
    <source>
        <dbReference type="SAM" id="MobiDB-lite"/>
    </source>
</evidence>
<name>A0A9X1YCQ8_9PROT</name>
<proteinExistence type="predicted"/>
<evidence type="ECO:0000313" key="2">
    <source>
        <dbReference type="EMBL" id="MCK8788019.1"/>
    </source>
</evidence>
<feature type="compositionally biased region" description="Basic and acidic residues" evidence="1">
    <location>
        <begin position="17"/>
        <end position="37"/>
    </location>
</feature>